<evidence type="ECO:0000256" key="9">
    <source>
        <dbReference type="ARBA" id="ARBA00022764"/>
    </source>
</evidence>
<dbReference type="GO" id="GO:0008800">
    <property type="term" value="F:beta-lactamase activity"/>
    <property type="evidence" value="ECO:0007669"/>
    <property type="project" value="UniProtKB-EC"/>
</dbReference>
<dbReference type="SUPFAM" id="SSF56281">
    <property type="entry name" value="Metallo-hydrolase/oxidoreductase"/>
    <property type="match status" value="1"/>
</dbReference>
<dbReference type="GO" id="GO:0008270">
    <property type="term" value="F:zinc ion binding"/>
    <property type="evidence" value="ECO:0007669"/>
    <property type="project" value="InterPro"/>
</dbReference>
<evidence type="ECO:0000256" key="7">
    <source>
        <dbReference type="ARBA" id="ARBA00022723"/>
    </source>
</evidence>
<evidence type="ECO:0000256" key="4">
    <source>
        <dbReference type="ARBA" id="ARBA00005250"/>
    </source>
</evidence>
<keyword evidence="10" id="KW-0378">Hydrolase</keyword>
<evidence type="ECO:0000256" key="10">
    <source>
        <dbReference type="ARBA" id="ARBA00022801"/>
    </source>
</evidence>
<sequence>MIRTLSLVLTAGLALTGAQAQRNFDNINITHEEAAPGVWVLYGAGGNIGLHSGEDAVFLVDDQFAPLTEKIQLKVLELTGKSPDFVLNTHFHGDHSGGNENLGEAGALIFGHENVRARILEGDNPASAPVVTFSDRQSFHINGENVRAHHVHHAHTDSDSFVHFENANVIHTGDLMFEESLGSFPFIDLQGGGSIDGVIAALEKMVETADANTVVIPGHGKLTDREGMVAYHAMLEDIRDKVQAQIDRGRSKEQIVRARPAKRYAGARQGGFISEDRFVETVYDSLTSSDG</sequence>
<dbReference type="Pfam" id="PF00753">
    <property type="entry name" value="Lactamase_B"/>
    <property type="match status" value="1"/>
</dbReference>
<dbReference type="EC" id="3.5.2.6" evidence="6"/>
<evidence type="ECO:0000256" key="2">
    <source>
        <dbReference type="ARBA" id="ARBA00001947"/>
    </source>
</evidence>
<comment type="caution">
    <text evidence="15">The sequence shown here is derived from an EMBL/GenBank/DDBJ whole genome shotgun (WGS) entry which is preliminary data.</text>
</comment>
<comment type="subunit">
    <text evidence="5">Monomer.</text>
</comment>
<dbReference type="InterPro" id="IPR050855">
    <property type="entry name" value="NDM-1-like"/>
</dbReference>
<evidence type="ECO:0000256" key="1">
    <source>
        <dbReference type="ARBA" id="ARBA00001526"/>
    </source>
</evidence>
<dbReference type="PANTHER" id="PTHR42951:SF4">
    <property type="entry name" value="ACYL-COENZYME A THIOESTERASE MBLAC2"/>
    <property type="match status" value="1"/>
</dbReference>
<proteinExistence type="inferred from homology"/>
<keyword evidence="12" id="KW-0046">Antibiotic resistance</keyword>
<dbReference type="EMBL" id="JANIBC010000022">
    <property type="protein sequence ID" value="MCQ8186568.1"/>
    <property type="molecule type" value="Genomic_DNA"/>
</dbReference>
<feature type="chain" id="PRO_5040802334" description="beta-lactamase" evidence="13">
    <location>
        <begin position="21"/>
        <end position="291"/>
    </location>
</feature>
<dbReference type="PROSITE" id="PS00743">
    <property type="entry name" value="BETA_LACTAMASE_B_1"/>
    <property type="match status" value="1"/>
</dbReference>
<dbReference type="InterPro" id="IPR001279">
    <property type="entry name" value="Metallo-B-lactamas"/>
</dbReference>
<evidence type="ECO:0000256" key="12">
    <source>
        <dbReference type="ARBA" id="ARBA00023251"/>
    </source>
</evidence>
<evidence type="ECO:0000256" key="5">
    <source>
        <dbReference type="ARBA" id="ARBA00011245"/>
    </source>
</evidence>
<keyword evidence="7" id="KW-0479">Metal-binding</keyword>
<dbReference type="AlphaFoldDB" id="A0A9X2LBR5"/>
<evidence type="ECO:0000256" key="8">
    <source>
        <dbReference type="ARBA" id="ARBA00022729"/>
    </source>
</evidence>
<dbReference type="PANTHER" id="PTHR42951">
    <property type="entry name" value="METALLO-BETA-LACTAMASE DOMAIN-CONTAINING"/>
    <property type="match status" value="1"/>
</dbReference>
<evidence type="ECO:0000313" key="15">
    <source>
        <dbReference type="EMBL" id="MCQ8186568.1"/>
    </source>
</evidence>
<evidence type="ECO:0000256" key="13">
    <source>
        <dbReference type="SAM" id="SignalP"/>
    </source>
</evidence>
<name>A0A9X2LBR5_9PROT</name>
<comment type="cofactor">
    <cofactor evidence="2">
        <name>Zn(2+)</name>
        <dbReference type="ChEBI" id="CHEBI:29105"/>
    </cofactor>
</comment>
<dbReference type="InterPro" id="IPR001018">
    <property type="entry name" value="Beta-lactamase_class-B_CS"/>
</dbReference>
<dbReference type="Proteomes" id="UP001142610">
    <property type="component" value="Unassembled WGS sequence"/>
</dbReference>
<keyword evidence="9" id="KW-0574">Periplasm</keyword>
<comment type="subcellular location">
    <subcellularLocation>
        <location evidence="3">Periplasm</location>
    </subcellularLocation>
</comment>
<dbReference type="GO" id="GO:0017001">
    <property type="term" value="P:antibiotic catabolic process"/>
    <property type="evidence" value="ECO:0007669"/>
    <property type="project" value="InterPro"/>
</dbReference>
<feature type="signal peptide" evidence="13">
    <location>
        <begin position="1"/>
        <end position="20"/>
    </location>
</feature>
<reference evidence="15" key="1">
    <citation type="submission" date="2022-07" db="EMBL/GenBank/DDBJ databases">
        <title>Parvularcula maris sp. nov., an algicidal bacterium isolated from seawater.</title>
        <authorList>
            <person name="Li F."/>
        </authorList>
    </citation>
    <scope>NUCLEOTIDE SEQUENCE</scope>
    <source>
        <strain evidence="15">BGMRC 0090</strain>
    </source>
</reference>
<evidence type="ECO:0000256" key="6">
    <source>
        <dbReference type="ARBA" id="ARBA00012865"/>
    </source>
</evidence>
<dbReference type="GO" id="GO:0042597">
    <property type="term" value="C:periplasmic space"/>
    <property type="evidence" value="ECO:0007669"/>
    <property type="project" value="UniProtKB-SubCell"/>
</dbReference>
<accession>A0A9X2LBR5</accession>
<comment type="catalytic activity">
    <reaction evidence="1">
        <text>a beta-lactam + H2O = a substituted beta-amino acid</text>
        <dbReference type="Rhea" id="RHEA:20401"/>
        <dbReference type="ChEBI" id="CHEBI:15377"/>
        <dbReference type="ChEBI" id="CHEBI:35627"/>
        <dbReference type="ChEBI" id="CHEBI:140347"/>
        <dbReference type="EC" id="3.5.2.6"/>
    </reaction>
</comment>
<keyword evidence="8 13" id="KW-0732">Signal</keyword>
<protein>
    <recommendedName>
        <fullName evidence="6">beta-lactamase</fullName>
        <ecNumber evidence="6">3.5.2.6</ecNumber>
    </recommendedName>
</protein>
<evidence type="ECO:0000259" key="14">
    <source>
        <dbReference type="SMART" id="SM00849"/>
    </source>
</evidence>
<evidence type="ECO:0000256" key="3">
    <source>
        <dbReference type="ARBA" id="ARBA00004418"/>
    </source>
</evidence>
<keyword evidence="11" id="KW-0862">Zinc</keyword>
<gene>
    <name evidence="15" type="ORF">NOG11_14390</name>
</gene>
<evidence type="ECO:0000256" key="11">
    <source>
        <dbReference type="ARBA" id="ARBA00022833"/>
    </source>
</evidence>
<dbReference type="SMART" id="SM00849">
    <property type="entry name" value="Lactamase_B"/>
    <property type="match status" value="1"/>
</dbReference>
<feature type="domain" description="Metallo-beta-lactamase" evidence="14">
    <location>
        <begin position="45"/>
        <end position="219"/>
    </location>
</feature>
<keyword evidence="16" id="KW-1185">Reference proteome</keyword>
<dbReference type="InterPro" id="IPR036866">
    <property type="entry name" value="RibonucZ/Hydroxyglut_hydro"/>
</dbReference>
<evidence type="ECO:0000313" key="16">
    <source>
        <dbReference type="Proteomes" id="UP001142610"/>
    </source>
</evidence>
<dbReference type="GO" id="GO:0046677">
    <property type="term" value="P:response to antibiotic"/>
    <property type="evidence" value="ECO:0007669"/>
    <property type="project" value="UniProtKB-KW"/>
</dbReference>
<comment type="similarity">
    <text evidence="4">Belongs to the metallo-beta-lactamase superfamily. Class-B beta-lactamase family.</text>
</comment>
<organism evidence="15 16">
    <name type="scientific">Parvularcula maris</name>
    <dbReference type="NCBI Taxonomy" id="2965077"/>
    <lineage>
        <taxon>Bacteria</taxon>
        <taxon>Pseudomonadati</taxon>
        <taxon>Pseudomonadota</taxon>
        <taxon>Alphaproteobacteria</taxon>
        <taxon>Parvularculales</taxon>
        <taxon>Parvularculaceae</taxon>
        <taxon>Parvularcula</taxon>
    </lineage>
</organism>
<dbReference type="RefSeq" id="WP_256620503.1">
    <property type="nucleotide sequence ID" value="NZ_JANIBC010000022.1"/>
</dbReference>
<dbReference type="Gene3D" id="3.60.15.10">
    <property type="entry name" value="Ribonuclease Z/Hydroxyacylglutathione hydrolase-like"/>
    <property type="match status" value="1"/>
</dbReference>
<dbReference type="CDD" id="cd16282">
    <property type="entry name" value="metallo-hydrolase-like_MBL-fold"/>
    <property type="match status" value="1"/>
</dbReference>